<evidence type="ECO:0000313" key="7">
    <source>
        <dbReference type="Proteomes" id="UP001558652"/>
    </source>
</evidence>
<dbReference type="PROSITE" id="PS51469">
    <property type="entry name" value="SUN"/>
    <property type="match status" value="1"/>
</dbReference>
<keyword evidence="2" id="KW-0812">Transmembrane</keyword>
<evidence type="ECO:0000256" key="2">
    <source>
        <dbReference type="ARBA" id="ARBA00022692"/>
    </source>
</evidence>
<dbReference type="Pfam" id="PF07738">
    <property type="entry name" value="Sad1_UNC"/>
    <property type="match status" value="1"/>
</dbReference>
<evidence type="ECO:0000256" key="3">
    <source>
        <dbReference type="ARBA" id="ARBA00022989"/>
    </source>
</evidence>
<organism evidence="6 7">
    <name type="scientific">Ranatra chinensis</name>
    <dbReference type="NCBI Taxonomy" id="642074"/>
    <lineage>
        <taxon>Eukaryota</taxon>
        <taxon>Metazoa</taxon>
        <taxon>Ecdysozoa</taxon>
        <taxon>Arthropoda</taxon>
        <taxon>Hexapoda</taxon>
        <taxon>Insecta</taxon>
        <taxon>Pterygota</taxon>
        <taxon>Neoptera</taxon>
        <taxon>Paraneoptera</taxon>
        <taxon>Hemiptera</taxon>
        <taxon>Heteroptera</taxon>
        <taxon>Panheteroptera</taxon>
        <taxon>Nepomorpha</taxon>
        <taxon>Nepidae</taxon>
        <taxon>Ranatrinae</taxon>
        <taxon>Ranatra</taxon>
    </lineage>
</organism>
<comment type="caution">
    <text evidence="6">The sequence shown here is derived from an EMBL/GenBank/DDBJ whole genome shotgun (WGS) entry which is preliminary data.</text>
</comment>
<dbReference type="InterPro" id="IPR012919">
    <property type="entry name" value="SUN_dom"/>
</dbReference>
<dbReference type="InterPro" id="IPR045119">
    <property type="entry name" value="SUN1-5"/>
</dbReference>
<dbReference type="Proteomes" id="UP001558652">
    <property type="component" value="Unassembled WGS sequence"/>
</dbReference>
<dbReference type="Gene3D" id="2.60.120.260">
    <property type="entry name" value="Galactose-binding domain-like"/>
    <property type="match status" value="1"/>
</dbReference>
<proteinExistence type="predicted"/>
<dbReference type="AlphaFoldDB" id="A0ABD0Y3H0"/>
<keyword evidence="4" id="KW-0472">Membrane</keyword>
<evidence type="ECO:0000259" key="5">
    <source>
        <dbReference type="PROSITE" id="PS51469"/>
    </source>
</evidence>
<keyword evidence="7" id="KW-1185">Reference proteome</keyword>
<dbReference type="GO" id="GO:0016020">
    <property type="term" value="C:membrane"/>
    <property type="evidence" value="ECO:0007669"/>
    <property type="project" value="UniProtKB-SubCell"/>
</dbReference>
<dbReference type="PANTHER" id="PTHR12911">
    <property type="entry name" value="SAD1/UNC-84-LIKE PROTEIN-RELATED"/>
    <property type="match status" value="1"/>
</dbReference>
<protein>
    <recommendedName>
        <fullName evidence="5">SUN domain-containing protein</fullName>
    </recommendedName>
</protein>
<keyword evidence="3" id="KW-1133">Transmembrane helix</keyword>
<feature type="domain" description="SUN" evidence="5">
    <location>
        <begin position="66"/>
        <end position="281"/>
    </location>
</feature>
<name>A0ABD0Y3H0_9HEMI</name>
<evidence type="ECO:0000256" key="1">
    <source>
        <dbReference type="ARBA" id="ARBA00004370"/>
    </source>
</evidence>
<evidence type="ECO:0000313" key="6">
    <source>
        <dbReference type="EMBL" id="KAL1117220.1"/>
    </source>
</evidence>
<dbReference type="GO" id="GO:0005635">
    <property type="term" value="C:nuclear envelope"/>
    <property type="evidence" value="ECO:0007669"/>
    <property type="project" value="UniProtKB-ARBA"/>
</dbReference>
<evidence type="ECO:0000256" key="4">
    <source>
        <dbReference type="ARBA" id="ARBA00023136"/>
    </source>
</evidence>
<accession>A0ABD0Y3H0</accession>
<dbReference type="PANTHER" id="PTHR12911:SF8">
    <property type="entry name" value="KLAROID PROTEIN-RELATED"/>
    <property type="match status" value="1"/>
</dbReference>
<reference evidence="6 7" key="1">
    <citation type="submission" date="2024-07" db="EMBL/GenBank/DDBJ databases">
        <title>Chromosome-level genome assembly of the water stick insect Ranatra chinensis (Heteroptera: Nepidae).</title>
        <authorList>
            <person name="Liu X."/>
        </authorList>
    </citation>
    <scope>NUCLEOTIDE SEQUENCE [LARGE SCALE GENOMIC DNA]</scope>
    <source>
        <strain evidence="6">Cailab_2021Rc</strain>
        <tissue evidence="6">Muscle</tissue>
    </source>
</reference>
<gene>
    <name evidence="6" type="ORF">AAG570_004547</name>
</gene>
<comment type="subcellular location">
    <subcellularLocation>
        <location evidence="1">Membrane</location>
    </subcellularLocation>
</comment>
<sequence>MKLTKAGCKMKCSPSPESRANRKVLLCDEYPQENQIEGMGDPYTGGSYILEKLYGDQADYALEKNGGNVYSILGTQAYAPNPVAISIYGITLWNHISNNPLTVIKTIVFYKLQAEVPGVARSLRKVNRRSLGGWEIISSKPQVVNVTSLNWGMITPGECWAFRGSGGSIVLQLAKSAIITSVAVEHIPKSLTITGNTDSAPKEFSVCAYVTEDYFPDKCLHLGDFEFNRDGPPRQQFYTELKKKPDGTAMSFRFIQFDFMTNYGNEQYTCIYRLRVYANQGT</sequence>
<dbReference type="EMBL" id="JBFDAA010000016">
    <property type="protein sequence ID" value="KAL1117220.1"/>
    <property type="molecule type" value="Genomic_DNA"/>
</dbReference>